<accession>A0A8C3JHD3</accession>
<reference evidence="1" key="2">
    <citation type="submission" date="2025-09" db="UniProtKB">
        <authorList>
            <consortium name="Ensembl"/>
        </authorList>
    </citation>
    <scope>IDENTIFICATION</scope>
</reference>
<sequence>KRWHGYFGFSCTMPQWQSRTFCSNYRKSLPLLPSFEVVNGEILTHSKTHSTNYSPGSTEYQCKELSGIRT</sequence>
<dbReference type="AlphaFoldDB" id="A0A8C3JHD3"/>
<protein>
    <submittedName>
        <fullName evidence="1">Uncharacterized protein</fullName>
    </submittedName>
</protein>
<proteinExistence type="predicted"/>
<keyword evidence="2" id="KW-1185">Reference proteome</keyword>
<name>A0A8C3JHD3_9CHAR</name>
<reference evidence="1" key="1">
    <citation type="submission" date="2025-08" db="UniProtKB">
        <authorList>
            <consortium name="Ensembl"/>
        </authorList>
    </citation>
    <scope>IDENTIFICATION</scope>
</reference>
<organism evidence="1 2">
    <name type="scientific">Calidris pygmaea</name>
    <name type="common">Spoon-billed sandpiper</name>
    <dbReference type="NCBI Taxonomy" id="425635"/>
    <lineage>
        <taxon>Eukaryota</taxon>
        <taxon>Metazoa</taxon>
        <taxon>Chordata</taxon>
        <taxon>Craniata</taxon>
        <taxon>Vertebrata</taxon>
        <taxon>Euteleostomi</taxon>
        <taxon>Archelosauria</taxon>
        <taxon>Archosauria</taxon>
        <taxon>Dinosauria</taxon>
        <taxon>Saurischia</taxon>
        <taxon>Theropoda</taxon>
        <taxon>Coelurosauria</taxon>
        <taxon>Aves</taxon>
        <taxon>Neognathae</taxon>
        <taxon>Neoaves</taxon>
        <taxon>Charadriiformes</taxon>
        <taxon>Scolopacidae</taxon>
        <taxon>Calidris</taxon>
    </lineage>
</organism>
<dbReference type="Proteomes" id="UP000694419">
    <property type="component" value="Unplaced"/>
</dbReference>
<dbReference type="Ensembl" id="ENSCPGT00000008582.1">
    <property type="protein sequence ID" value="ENSCPGP00000007810.1"/>
    <property type="gene ID" value="ENSCPGG00000005586.1"/>
</dbReference>
<evidence type="ECO:0000313" key="1">
    <source>
        <dbReference type="Ensembl" id="ENSCPGP00000007810.1"/>
    </source>
</evidence>
<evidence type="ECO:0000313" key="2">
    <source>
        <dbReference type="Proteomes" id="UP000694419"/>
    </source>
</evidence>